<evidence type="ECO:0000313" key="2">
    <source>
        <dbReference type="EMBL" id="MFC5394063.1"/>
    </source>
</evidence>
<organism evidence="2 3">
    <name type="scientific">Bosea vestrisii</name>
    <dbReference type="NCBI Taxonomy" id="151416"/>
    <lineage>
        <taxon>Bacteria</taxon>
        <taxon>Pseudomonadati</taxon>
        <taxon>Pseudomonadota</taxon>
        <taxon>Alphaproteobacteria</taxon>
        <taxon>Hyphomicrobiales</taxon>
        <taxon>Boseaceae</taxon>
        <taxon>Bosea</taxon>
    </lineage>
</organism>
<dbReference type="RefSeq" id="WP_377009189.1">
    <property type="nucleotide sequence ID" value="NZ_JBHSLV010000026.1"/>
</dbReference>
<dbReference type="EMBL" id="JBHSLV010000026">
    <property type="protein sequence ID" value="MFC5394063.1"/>
    <property type="molecule type" value="Genomic_DNA"/>
</dbReference>
<dbReference type="SUPFAM" id="SSF55729">
    <property type="entry name" value="Acyl-CoA N-acyltransferases (Nat)"/>
    <property type="match status" value="1"/>
</dbReference>
<name>A0ABW0HCG6_9HYPH</name>
<dbReference type="PANTHER" id="PTHR43792:SF16">
    <property type="entry name" value="N-ACETYLTRANSFERASE DOMAIN-CONTAINING PROTEIN"/>
    <property type="match status" value="1"/>
</dbReference>
<keyword evidence="2" id="KW-0012">Acyltransferase</keyword>
<feature type="domain" description="N-acetyltransferase" evidence="1">
    <location>
        <begin position="30"/>
        <end position="184"/>
    </location>
</feature>
<dbReference type="EC" id="2.3.-.-" evidence="2"/>
<proteinExistence type="predicted"/>
<accession>A0ABW0HCG6</accession>
<keyword evidence="2" id="KW-0808">Transferase</keyword>
<dbReference type="InterPro" id="IPR000182">
    <property type="entry name" value="GNAT_dom"/>
</dbReference>
<dbReference type="Gene3D" id="3.40.630.30">
    <property type="match status" value="1"/>
</dbReference>
<reference evidence="3" key="1">
    <citation type="journal article" date="2019" name="Int. J. Syst. Evol. Microbiol.">
        <title>The Global Catalogue of Microorganisms (GCM) 10K type strain sequencing project: providing services to taxonomists for standard genome sequencing and annotation.</title>
        <authorList>
            <consortium name="The Broad Institute Genomics Platform"/>
            <consortium name="The Broad Institute Genome Sequencing Center for Infectious Disease"/>
            <person name="Wu L."/>
            <person name="Ma J."/>
        </authorList>
    </citation>
    <scope>NUCLEOTIDE SEQUENCE [LARGE SCALE GENOMIC DNA]</scope>
    <source>
        <strain evidence="3">CGMCC 1.16326</strain>
    </source>
</reference>
<keyword evidence="3" id="KW-1185">Reference proteome</keyword>
<protein>
    <submittedName>
        <fullName evidence="2">GNAT family N-acetyltransferase</fullName>
        <ecNumber evidence="2">2.3.-.-</ecNumber>
    </submittedName>
</protein>
<gene>
    <name evidence="2" type="ORF">ACFPPC_15585</name>
</gene>
<evidence type="ECO:0000313" key="3">
    <source>
        <dbReference type="Proteomes" id="UP001596104"/>
    </source>
</evidence>
<dbReference type="PANTHER" id="PTHR43792">
    <property type="entry name" value="GNAT FAMILY, PUTATIVE (AFU_ORTHOLOGUE AFUA_3G00765)-RELATED-RELATED"/>
    <property type="match status" value="1"/>
</dbReference>
<sequence>MRGSTGCSSQRAKAIRLETERLILDLHGVEHFEPLREMWGDAAVVHHIGQPSSAQEAWMRLLRYRGLWQLLGYGYWALTEKASGRFVGDLGFADFHRVVEPSIRGIPEAGWVLASWAHGQGFAGEALTAALAWLDGQGAHESSVCLIAPENEPSLRLARRFGFQDERTVSFSGHDTLLLRRMRPR</sequence>
<dbReference type="GO" id="GO:0016746">
    <property type="term" value="F:acyltransferase activity"/>
    <property type="evidence" value="ECO:0007669"/>
    <property type="project" value="UniProtKB-KW"/>
</dbReference>
<dbReference type="Pfam" id="PF13302">
    <property type="entry name" value="Acetyltransf_3"/>
    <property type="match status" value="1"/>
</dbReference>
<evidence type="ECO:0000259" key="1">
    <source>
        <dbReference type="PROSITE" id="PS51186"/>
    </source>
</evidence>
<dbReference type="InterPro" id="IPR051531">
    <property type="entry name" value="N-acetyltransferase"/>
</dbReference>
<dbReference type="Proteomes" id="UP001596104">
    <property type="component" value="Unassembled WGS sequence"/>
</dbReference>
<dbReference type="PROSITE" id="PS51186">
    <property type="entry name" value="GNAT"/>
    <property type="match status" value="1"/>
</dbReference>
<dbReference type="InterPro" id="IPR016181">
    <property type="entry name" value="Acyl_CoA_acyltransferase"/>
</dbReference>
<comment type="caution">
    <text evidence="2">The sequence shown here is derived from an EMBL/GenBank/DDBJ whole genome shotgun (WGS) entry which is preliminary data.</text>
</comment>